<evidence type="ECO:0000313" key="2">
    <source>
        <dbReference type="EMBL" id="MDI1436001.1"/>
    </source>
</evidence>
<feature type="domain" description="NAD-dependent epimerase/dehydratase" evidence="1">
    <location>
        <begin position="48"/>
        <end position="267"/>
    </location>
</feature>
<dbReference type="Pfam" id="PF01370">
    <property type="entry name" value="Epimerase"/>
    <property type="match status" value="1"/>
</dbReference>
<dbReference type="RefSeq" id="WP_232379889.1">
    <property type="nucleotide sequence ID" value="NZ_JARZHI010000070.1"/>
</dbReference>
<reference evidence="2 3" key="1">
    <citation type="submission" date="2023-04" db="EMBL/GenBank/DDBJ databases">
        <title>The genome sequence of Polyangium sorediatum DSM14670.</title>
        <authorList>
            <person name="Zhang X."/>
        </authorList>
    </citation>
    <scope>NUCLEOTIDE SEQUENCE [LARGE SCALE GENOMIC DNA]</scope>
    <source>
        <strain evidence="2 3">DSM 14670</strain>
    </source>
</reference>
<dbReference type="EMBL" id="JARZHI010000070">
    <property type="protein sequence ID" value="MDI1436001.1"/>
    <property type="molecule type" value="Genomic_DNA"/>
</dbReference>
<keyword evidence="3" id="KW-1185">Reference proteome</keyword>
<comment type="caution">
    <text evidence="2">The sequence shown here is derived from an EMBL/GenBank/DDBJ whole genome shotgun (WGS) entry which is preliminary data.</text>
</comment>
<sequence>MRVTNGGGEAILVAPRLTMRPPRRASVSVDVDSSREPSVESDRSHLPVLITGICGRLGRRLARHLHRERPVIGIDRRSFEDKPKDIVHHQVDIRRKKTQDVFRHERIAAVVHLGVMHDPRVDQAEHHSWNVVGLQRLLEYVAHYDVPKLVVLSSANVYGPRPDNPQFLTEDAPLLGGASFSEIRDLIEVDMLAQSFFWKRPRTETVILRPVHILGAVRNAPSNYLRLPVIPTLLGFDPMVQVIHQDDVVSAIARALMPGARGIYNIAGPPPLPLSRLVGMTGRTRVAVPHGIAQGVVRKLWQYRATSFPAPEIDHIRYVCMVDDTRARTDLDYAHRHDITQTVAAIDDVF</sequence>
<gene>
    <name evidence="2" type="ORF">QHF89_41235</name>
</gene>
<dbReference type="InterPro" id="IPR050177">
    <property type="entry name" value="Lipid_A_modif_metabolic_enz"/>
</dbReference>
<dbReference type="PANTHER" id="PTHR43245:SF52">
    <property type="entry name" value="NAD-DEPENDENT EPIMERASE_DEHYDRATASE"/>
    <property type="match status" value="1"/>
</dbReference>
<dbReference type="InterPro" id="IPR036291">
    <property type="entry name" value="NAD(P)-bd_dom_sf"/>
</dbReference>
<dbReference type="Proteomes" id="UP001160301">
    <property type="component" value="Unassembled WGS sequence"/>
</dbReference>
<proteinExistence type="predicted"/>
<dbReference type="PANTHER" id="PTHR43245">
    <property type="entry name" value="BIFUNCTIONAL POLYMYXIN RESISTANCE PROTEIN ARNA"/>
    <property type="match status" value="1"/>
</dbReference>
<dbReference type="Gene3D" id="3.40.50.720">
    <property type="entry name" value="NAD(P)-binding Rossmann-like Domain"/>
    <property type="match status" value="1"/>
</dbReference>
<evidence type="ECO:0000313" key="3">
    <source>
        <dbReference type="Proteomes" id="UP001160301"/>
    </source>
</evidence>
<dbReference type="InterPro" id="IPR001509">
    <property type="entry name" value="Epimerase_deHydtase"/>
</dbReference>
<protein>
    <submittedName>
        <fullName evidence="2">NAD-dependent epimerase/dehydratase family protein</fullName>
    </submittedName>
</protein>
<evidence type="ECO:0000259" key="1">
    <source>
        <dbReference type="Pfam" id="PF01370"/>
    </source>
</evidence>
<accession>A0ABT6P5U5</accession>
<name>A0ABT6P5U5_9BACT</name>
<dbReference type="SUPFAM" id="SSF51735">
    <property type="entry name" value="NAD(P)-binding Rossmann-fold domains"/>
    <property type="match status" value="1"/>
</dbReference>
<organism evidence="2 3">
    <name type="scientific">Polyangium sorediatum</name>
    <dbReference type="NCBI Taxonomy" id="889274"/>
    <lineage>
        <taxon>Bacteria</taxon>
        <taxon>Pseudomonadati</taxon>
        <taxon>Myxococcota</taxon>
        <taxon>Polyangia</taxon>
        <taxon>Polyangiales</taxon>
        <taxon>Polyangiaceae</taxon>
        <taxon>Polyangium</taxon>
    </lineage>
</organism>